<protein>
    <submittedName>
        <fullName evidence="2">Uncharacterized protein</fullName>
    </submittedName>
</protein>
<organism evidence="2 3">
    <name type="scientific">Brevundimonas denitrificans</name>
    <dbReference type="NCBI Taxonomy" id="1443434"/>
    <lineage>
        <taxon>Bacteria</taxon>
        <taxon>Pseudomonadati</taxon>
        <taxon>Pseudomonadota</taxon>
        <taxon>Alphaproteobacteria</taxon>
        <taxon>Caulobacterales</taxon>
        <taxon>Caulobacteraceae</taxon>
        <taxon>Brevundimonas</taxon>
    </lineage>
</organism>
<dbReference type="Proteomes" id="UP001156921">
    <property type="component" value="Unassembled WGS sequence"/>
</dbReference>
<proteinExistence type="predicted"/>
<sequence>MPKRSLMISLARASVAVSLVALFRSWNGDSPGDWWPQALGLATGFILFDLIRLGLTRRRVSTR</sequence>
<reference evidence="3" key="1">
    <citation type="journal article" date="2019" name="Int. J. Syst. Evol. Microbiol.">
        <title>The Global Catalogue of Microorganisms (GCM) 10K type strain sequencing project: providing services to taxonomists for standard genome sequencing and annotation.</title>
        <authorList>
            <consortium name="The Broad Institute Genomics Platform"/>
            <consortium name="The Broad Institute Genome Sequencing Center for Infectious Disease"/>
            <person name="Wu L."/>
            <person name="Ma J."/>
        </authorList>
    </citation>
    <scope>NUCLEOTIDE SEQUENCE [LARGE SCALE GENOMIC DNA]</scope>
    <source>
        <strain evidence="3">NBRC 110107</strain>
    </source>
</reference>
<keyword evidence="3" id="KW-1185">Reference proteome</keyword>
<keyword evidence="1" id="KW-1133">Transmembrane helix</keyword>
<feature type="transmembrane region" description="Helical" evidence="1">
    <location>
        <begin position="37"/>
        <end position="55"/>
    </location>
</feature>
<gene>
    <name evidence="2" type="ORF">GCM10007859_03550</name>
</gene>
<keyword evidence="1" id="KW-0812">Transmembrane</keyword>
<evidence type="ECO:0000313" key="3">
    <source>
        <dbReference type="Proteomes" id="UP001156921"/>
    </source>
</evidence>
<evidence type="ECO:0000256" key="1">
    <source>
        <dbReference type="SAM" id="Phobius"/>
    </source>
</evidence>
<evidence type="ECO:0000313" key="2">
    <source>
        <dbReference type="EMBL" id="GLS00350.1"/>
    </source>
</evidence>
<dbReference type="EMBL" id="BSOY01000004">
    <property type="protein sequence ID" value="GLS00350.1"/>
    <property type="molecule type" value="Genomic_DNA"/>
</dbReference>
<keyword evidence="1" id="KW-0472">Membrane</keyword>
<name>A0ABQ6BH22_9CAUL</name>
<accession>A0ABQ6BH22</accession>
<comment type="caution">
    <text evidence="2">The sequence shown here is derived from an EMBL/GenBank/DDBJ whole genome shotgun (WGS) entry which is preliminary data.</text>
</comment>